<evidence type="ECO:0000313" key="5">
    <source>
        <dbReference type="Proteomes" id="UP001642260"/>
    </source>
</evidence>
<feature type="domain" description="MATH" evidence="3">
    <location>
        <begin position="6"/>
        <end position="129"/>
    </location>
</feature>
<keyword evidence="1 2" id="KW-0175">Coiled coil</keyword>
<dbReference type="InterPro" id="IPR007942">
    <property type="entry name" value="PLipase-like"/>
</dbReference>
<dbReference type="InterPro" id="IPR008974">
    <property type="entry name" value="TRAF-like"/>
</dbReference>
<dbReference type="Gene3D" id="2.60.210.10">
    <property type="entry name" value="Apoptosis, Tumor Necrosis Factor Receptor Associated Protein 2, Chain A"/>
    <property type="match status" value="1"/>
</dbReference>
<protein>
    <recommendedName>
        <fullName evidence="3">MATH domain-containing protein</fullName>
    </recommendedName>
</protein>
<dbReference type="PANTHER" id="PTHR46236">
    <property type="entry name" value="TRAF-LIKE SUPERFAMILY PROTEIN"/>
    <property type="match status" value="1"/>
</dbReference>
<reference evidence="4 5" key="1">
    <citation type="submission" date="2022-03" db="EMBL/GenBank/DDBJ databases">
        <authorList>
            <person name="Macdonald S."/>
            <person name="Ahmed S."/>
            <person name="Newling K."/>
        </authorList>
    </citation>
    <scope>NUCLEOTIDE SEQUENCE [LARGE SCALE GENOMIC DNA]</scope>
</reference>
<dbReference type="CDD" id="cd00121">
    <property type="entry name" value="MATH"/>
    <property type="match status" value="1"/>
</dbReference>
<comment type="caution">
    <text evidence="4">The sequence shown here is derived from an EMBL/GenBank/DDBJ whole genome shotgun (WGS) entry which is preliminary data.</text>
</comment>
<proteinExistence type="predicted"/>
<dbReference type="AlphaFoldDB" id="A0ABC8K2Q7"/>
<dbReference type="Proteomes" id="UP001642260">
    <property type="component" value="Unassembled WGS sequence"/>
</dbReference>
<evidence type="ECO:0000259" key="3">
    <source>
        <dbReference type="PROSITE" id="PS50144"/>
    </source>
</evidence>
<sequence>MEKQKPTSFTFEIDNFSEKGALIESPKFVSGGCEWYLMVYPKGNNTVGHLSLYLHVANTGSLRLGWKRQTSYSFVLLNQSGKDVYRKPEFSSCFCAVFPSWGWLRAVPLKDLQENGFVEKNKLIVKVEVQVLEVVDESQVTGKETLDVRGFQVLYSQVNHVNRIFFDHPDIALNFKPKSQLVKTTYMNILLGLIWKLNKPAHIFSEAELSNSRIELADLTETGFKLEWLKTRLNEICWVRKKIVDDSARVKELEENKKNLKAELNMEKAKVCSLEQTVVDLKAKLNKKRKPLKAKLNKKRKLSHS</sequence>
<evidence type="ECO:0000313" key="4">
    <source>
        <dbReference type="EMBL" id="CAH8350847.1"/>
    </source>
</evidence>
<feature type="coiled-coil region" evidence="2">
    <location>
        <begin position="243"/>
        <end position="270"/>
    </location>
</feature>
<keyword evidence="5" id="KW-1185">Reference proteome</keyword>
<dbReference type="PANTHER" id="PTHR46236:SF13">
    <property type="entry name" value="MATH DOMAIN-CONTAINING PROTEIN"/>
    <property type="match status" value="1"/>
</dbReference>
<dbReference type="PROSITE" id="PS50144">
    <property type="entry name" value="MATH"/>
    <property type="match status" value="1"/>
</dbReference>
<evidence type="ECO:0000256" key="1">
    <source>
        <dbReference type="ARBA" id="ARBA00023054"/>
    </source>
</evidence>
<dbReference type="InterPro" id="IPR050804">
    <property type="entry name" value="MCC"/>
</dbReference>
<accession>A0ABC8K2Q7</accession>
<dbReference type="InterPro" id="IPR002083">
    <property type="entry name" value="MATH/TRAF_dom"/>
</dbReference>
<dbReference type="Pfam" id="PF22486">
    <property type="entry name" value="MATH_2"/>
    <property type="match status" value="1"/>
</dbReference>
<gene>
    <name evidence="4" type="ORF">ERUC_LOCUS18114</name>
</gene>
<dbReference type="SUPFAM" id="SSF49599">
    <property type="entry name" value="TRAF domain-like"/>
    <property type="match status" value="1"/>
</dbReference>
<dbReference type="Pfam" id="PF05278">
    <property type="entry name" value="PEARLI-4"/>
    <property type="match status" value="1"/>
</dbReference>
<dbReference type="SMART" id="SM00061">
    <property type="entry name" value="MATH"/>
    <property type="match status" value="1"/>
</dbReference>
<name>A0ABC8K2Q7_ERUVS</name>
<dbReference type="EMBL" id="CAKOAT010167600">
    <property type="protein sequence ID" value="CAH8350847.1"/>
    <property type="molecule type" value="Genomic_DNA"/>
</dbReference>
<evidence type="ECO:0000256" key="2">
    <source>
        <dbReference type="SAM" id="Coils"/>
    </source>
</evidence>
<organism evidence="4 5">
    <name type="scientific">Eruca vesicaria subsp. sativa</name>
    <name type="common">Garden rocket</name>
    <name type="synonym">Eruca sativa</name>
    <dbReference type="NCBI Taxonomy" id="29727"/>
    <lineage>
        <taxon>Eukaryota</taxon>
        <taxon>Viridiplantae</taxon>
        <taxon>Streptophyta</taxon>
        <taxon>Embryophyta</taxon>
        <taxon>Tracheophyta</taxon>
        <taxon>Spermatophyta</taxon>
        <taxon>Magnoliopsida</taxon>
        <taxon>eudicotyledons</taxon>
        <taxon>Gunneridae</taxon>
        <taxon>Pentapetalae</taxon>
        <taxon>rosids</taxon>
        <taxon>malvids</taxon>
        <taxon>Brassicales</taxon>
        <taxon>Brassicaceae</taxon>
        <taxon>Brassiceae</taxon>
        <taxon>Eruca</taxon>
    </lineage>
</organism>